<dbReference type="Proteomes" id="UP000184120">
    <property type="component" value="Unassembled WGS sequence"/>
</dbReference>
<protein>
    <submittedName>
        <fullName evidence="3">Acetyl esterase/lipase</fullName>
    </submittedName>
</protein>
<dbReference type="InterPro" id="IPR049492">
    <property type="entry name" value="BD-FAE-like_dom"/>
</dbReference>
<dbReference type="OrthoDB" id="9777975at2"/>
<dbReference type="Gene3D" id="3.40.50.1820">
    <property type="entry name" value="alpha/beta hydrolase"/>
    <property type="match status" value="1"/>
</dbReference>
<accession>A0A1M7C4W4</accession>
<proteinExistence type="predicted"/>
<dbReference type="SUPFAM" id="SSF53474">
    <property type="entry name" value="alpha/beta-Hydrolases"/>
    <property type="match status" value="1"/>
</dbReference>
<keyword evidence="1" id="KW-0378">Hydrolase</keyword>
<evidence type="ECO:0000256" key="1">
    <source>
        <dbReference type="ARBA" id="ARBA00022801"/>
    </source>
</evidence>
<feature type="domain" description="BD-FAE-like" evidence="2">
    <location>
        <begin position="78"/>
        <end position="245"/>
    </location>
</feature>
<sequence>MRFNKYINIFIFPLYMAIAFGQVERPKASPYTIESTYQKLKKNYPFIEPINTIALPENIVVKENIIYKEEKNVSLKADIYSPKNSVKKNPAIVLIHGGGWISGSKENQRYMAQQLASNGYVAMTINYSLADEAKYPAAIDDVYSAINYLIKNKKEYHVNPKQISILGASAGAQIATLVGVKSSKIKAIVNIDGIVSFIHKEAEEGQYAAYWLDGWKDDNFERWKEASPLEFVEKDTPPTLFINSSQPRFHAGRDDMMKILSNYHIYTEMHEIKDSPHSFWLAKPWFNETLTITLNFLNKLFKQHEK</sequence>
<evidence type="ECO:0000313" key="3">
    <source>
        <dbReference type="EMBL" id="SHL61899.1"/>
    </source>
</evidence>
<evidence type="ECO:0000259" key="2">
    <source>
        <dbReference type="Pfam" id="PF20434"/>
    </source>
</evidence>
<dbReference type="STRING" id="1434701.SAMN05443634_11278"/>
<dbReference type="Pfam" id="PF20434">
    <property type="entry name" value="BD-FAE"/>
    <property type="match status" value="1"/>
</dbReference>
<organism evidence="3 4">
    <name type="scientific">Chishuiella changwenlii</name>
    <dbReference type="NCBI Taxonomy" id="1434701"/>
    <lineage>
        <taxon>Bacteria</taxon>
        <taxon>Pseudomonadati</taxon>
        <taxon>Bacteroidota</taxon>
        <taxon>Flavobacteriia</taxon>
        <taxon>Flavobacteriales</taxon>
        <taxon>Weeksellaceae</taxon>
        <taxon>Chishuiella</taxon>
    </lineage>
</organism>
<dbReference type="InterPro" id="IPR029058">
    <property type="entry name" value="AB_hydrolase_fold"/>
</dbReference>
<dbReference type="InterPro" id="IPR050300">
    <property type="entry name" value="GDXG_lipolytic_enzyme"/>
</dbReference>
<reference evidence="4" key="1">
    <citation type="submission" date="2016-11" db="EMBL/GenBank/DDBJ databases">
        <authorList>
            <person name="Varghese N."/>
            <person name="Submissions S."/>
        </authorList>
    </citation>
    <scope>NUCLEOTIDE SEQUENCE [LARGE SCALE GENOMIC DNA]</scope>
    <source>
        <strain evidence="4">DSM 27989</strain>
    </source>
</reference>
<dbReference type="AlphaFoldDB" id="A0A1M7C4W4"/>
<dbReference type="GO" id="GO:0016787">
    <property type="term" value="F:hydrolase activity"/>
    <property type="evidence" value="ECO:0007669"/>
    <property type="project" value="UniProtKB-KW"/>
</dbReference>
<name>A0A1M7C4W4_9FLAO</name>
<dbReference type="EMBL" id="FRBH01000012">
    <property type="protein sequence ID" value="SHL61899.1"/>
    <property type="molecule type" value="Genomic_DNA"/>
</dbReference>
<dbReference type="RefSeq" id="WP_083580386.1">
    <property type="nucleotide sequence ID" value="NZ_BMFL01000016.1"/>
</dbReference>
<evidence type="ECO:0000313" key="4">
    <source>
        <dbReference type="Proteomes" id="UP000184120"/>
    </source>
</evidence>
<gene>
    <name evidence="3" type="ORF">SAMN05443634_11278</name>
</gene>
<dbReference type="PANTHER" id="PTHR48081">
    <property type="entry name" value="AB HYDROLASE SUPERFAMILY PROTEIN C4A8.06C"/>
    <property type="match status" value="1"/>
</dbReference>